<dbReference type="Gene3D" id="3.40.50.300">
    <property type="entry name" value="P-loop containing nucleotide triphosphate hydrolases"/>
    <property type="match status" value="1"/>
</dbReference>
<evidence type="ECO:0000259" key="1">
    <source>
        <dbReference type="Pfam" id="PF00931"/>
    </source>
</evidence>
<dbReference type="EMBL" id="CP003614">
    <property type="protein sequence ID" value="AFZ06873.1"/>
    <property type="molecule type" value="Genomic_DNA"/>
</dbReference>
<name>K9VFJ3_9CYAN</name>
<evidence type="ECO:0000313" key="2">
    <source>
        <dbReference type="EMBL" id="AFZ06873.1"/>
    </source>
</evidence>
<dbReference type="HOGENOM" id="CLU_025923_1_0_3"/>
<reference evidence="2 3" key="1">
    <citation type="submission" date="2012-05" db="EMBL/GenBank/DDBJ databases">
        <title>Finished chromosome of genome of Oscillatoria sp. PCC 7112.</title>
        <authorList>
            <consortium name="US DOE Joint Genome Institute"/>
            <person name="Gugger M."/>
            <person name="Coursin T."/>
            <person name="Rippka R."/>
            <person name="Tandeau De Marsac N."/>
            <person name="Huntemann M."/>
            <person name="Wei C.-L."/>
            <person name="Han J."/>
            <person name="Detter J.C."/>
            <person name="Han C."/>
            <person name="Tapia R."/>
            <person name="Davenport K."/>
            <person name="Daligault H."/>
            <person name="Erkkila T."/>
            <person name="Gu W."/>
            <person name="Munk A.C.C."/>
            <person name="Teshima H."/>
            <person name="Xu Y."/>
            <person name="Chain P."/>
            <person name="Chen A."/>
            <person name="Krypides N."/>
            <person name="Mavromatis K."/>
            <person name="Markowitz V."/>
            <person name="Szeto E."/>
            <person name="Ivanova N."/>
            <person name="Mikhailova N."/>
            <person name="Ovchinnikova G."/>
            <person name="Pagani I."/>
            <person name="Pati A."/>
            <person name="Goodwin L."/>
            <person name="Peters L."/>
            <person name="Pitluck S."/>
            <person name="Woyke T."/>
            <person name="Kerfeld C."/>
        </authorList>
    </citation>
    <scope>NUCLEOTIDE SEQUENCE [LARGE SCALE GENOMIC DNA]</scope>
    <source>
        <strain evidence="2 3">PCC 7112</strain>
    </source>
</reference>
<dbReference type="GO" id="GO:0043531">
    <property type="term" value="F:ADP binding"/>
    <property type="evidence" value="ECO:0007669"/>
    <property type="project" value="InterPro"/>
</dbReference>
<gene>
    <name evidence="2" type="ORF">Osc7112_2435</name>
</gene>
<dbReference type="Pfam" id="PF00931">
    <property type="entry name" value="NB-ARC"/>
    <property type="match status" value="1"/>
</dbReference>
<dbReference type="InterPro" id="IPR027417">
    <property type="entry name" value="P-loop_NTPase"/>
</dbReference>
<dbReference type="InterPro" id="IPR016032">
    <property type="entry name" value="Sig_transdc_resp-reg_C-effctor"/>
</dbReference>
<dbReference type="eggNOG" id="COG2771">
    <property type="taxonomic scope" value="Bacteria"/>
</dbReference>
<dbReference type="GO" id="GO:0003677">
    <property type="term" value="F:DNA binding"/>
    <property type="evidence" value="ECO:0007669"/>
    <property type="project" value="InterPro"/>
</dbReference>
<dbReference type="KEGG" id="oni:Osc7112_2435"/>
<dbReference type="RefSeq" id="WP_015176166.1">
    <property type="nucleotide sequence ID" value="NC_019729.1"/>
</dbReference>
<dbReference type="STRING" id="179408.Osc7112_2435"/>
<evidence type="ECO:0000313" key="3">
    <source>
        <dbReference type="Proteomes" id="UP000010478"/>
    </source>
</evidence>
<sequence>MTTPIPQNFVQTIAKQRGVTDAELETVFMALDGQSTATIATKLGISDIAVRKRLGEVYKKFQIGGNGPGKLSELRHQLLFSYHTDRGTSDFSRGKGSLLKMGIGQRQEDWGQAPDVSVFYGRTEELTTLKQWIVSDNCRLVALLGLAGSGKTTLSVQLAKQVQNEFDFVIWRSLRSTPAPSDFLGSLIQLFSNQQKPDVPLGEPAPTGATPTKRIDLNSKISRLVEYLRKHRCLVILDDFEAVLRPAELAGHYREGYEGYRDLIVRLCEVNHNSCLLLVSSEEPTELALLAGEKVRSLKPAISEEIAREIFQEKGLSAQEREWEILLSRYGGNLLALKIVATTINEFFEGNVLKLLEATALFIEEHISNLLAQQFERMSSSEQEIAYWIAIAQSPISLATLREEMLVNSSLSDLLKNLDSLGRRSLIDKLSEGGETVFMLQPLIVQYVTDRLVDRIRAEVLETVKTQGIESMGLLKTHKLSINIAKRKGDKGEPSSSILALVKNRLQVLFAKTTGFEEPLNILKKVASELDDKSILEVGYARENLAQIISEIQR</sequence>
<dbReference type="InterPro" id="IPR036388">
    <property type="entry name" value="WH-like_DNA-bd_sf"/>
</dbReference>
<dbReference type="PANTHER" id="PTHR47691:SF3">
    <property type="entry name" value="HTH-TYPE TRANSCRIPTIONAL REGULATOR RV0890C-RELATED"/>
    <property type="match status" value="1"/>
</dbReference>
<dbReference type="GO" id="GO:0006355">
    <property type="term" value="P:regulation of DNA-templated transcription"/>
    <property type="evidence" value="ECO:0007669"/>
    <property type="project" value="InterPro"/>
</dbReference>
<dbReference type="PRINTS" id="PR00364">
    <property type="entry name" value="DISEASERSIST"/>
</dbReference>
<protein>
    <submittedName>
        <fullName evidence="2">NB-ARC domain protein</fullName>
    </submittedName>
</protein>
<dbReference type="SUPFAM" id="SSF46894">
    <property type="entry name" value="C-terminal effector domain of the bipartite response regulators"/>
    <property type="match status" value="1"/>
</dbReference>
<dbReference type="eggNOG" id="COG1672">
    <property type="taxonomic scope" value="Bacteria"/>
</dbReference>
<organism evidence="2 3">
    <name type="scientific">Phormidium nigroviride PCC 7112</name>
    <dbReference type="NCBI Taxonomy" id="179408"/>
    <lineage>
        <taxon>Bacteria</taxon>
        <taxon>Bacillati</taxon>
        <taxon>Cyanobacteriota</taxon>
        <taxon>Cyanophyceae</taxon>
        <taxon>Oscillatoriophycideae</taxon>
        <taxon>Oscillatoriales</taxon>
        <taxon>Oscillatoriaceae</taxon>
        <taxon>Phormidium</taxon>
    </lineage>
</organism>
<dbReference type="Gene3D" id="1.10.10.10">
    <property type="entry name" value="Winged helix-like DNA-binding domain superfamily/Winged helix DNA-binding domain"/>
    <property type="match status" value="1"/>
</dbReference>
<dbReference type="PANTHER" id="PTHR47691">
    <property type="entry name" value="REGULATOR-RELATED"/>
    <property type="match status" value="1"/>
</dbReference>
<accession>K9VFJ3</accession>
<proteinExistence type="predicted"/>
<feature type="domain" description="NB-ARC" evidence="1">
    <location>
        <begin position="124"/>
        <end position="239"/>
    </location>
</feature>
<keyword evidence="3" id="KW-1185">Reference proteome</keyword>
<dbReference type="SUPFAM" id="SSF52540">
    <property type="entry name" value="P-loop containing nucleoside triphosphate hydrolases"/>
    <property type="match status" value="1"/>
</dbReference>
<dbReference type="InterPro" id="IPR002182">
    <property type="entry name" value="NB-ARC"/>
</dbReference>
<dbReference type="Proteomes" id="UP000010478">
    <property type="component" value="Chromosome"/>
</dbReference>
<dbReference type="AlphaFoldDB" id="K9VFJ3"/>
<dbReference type="OrthoDB" id="434800at2"/>